<dbReference type="SMART" id="SM00267">
    <property type="entry name" value="GGDEF"/>
    <property type="match status" value="1"/>
</dbReference>
<dbReference type="InterPro" id="IPR052155">
    <property type="entry name" value="Biofilm_reg_signaling"/>
</dbReference>
<dbReference type="CDD" id="cd01948">
    <property type="entry name" value="EAL"/>
    <property type="match status" value="1"/>
</dbReference>
<dbReference type="InterPro" id="IPR035965">
    <property type="entry name" value="PAS-like_dom_sf"/>
</dbReference>
<dbReference type="InterPro" id="IPR000160">
    <property type="entry name" value="GGDEF_dom"/>
</dbReference>
<dbReference type="Gene3D" id="3.40.50.2300">
    <property type="match status" value="1"/>
</dbReference>
<feature type="modified residue" description="4-aspartylphosphate" evidence="1">
    <location>
        <position position="58"/>
    </location>
</feature>
<organism evidence="6 7">
    <name type="scientific">Halothiobacillus diazotrophicus</name>
    <dbReference type="NCBI Taxonomy" id="1860122"/>
    <lineage>
        <taxon>Bacteria</taxon>
        <taxon>Pseudomonadati</taxon>
        <taxon>Pseudomonadota</taxon>
        <taxon>Gammaproteobacteria</taxon>
        <taxon>Chromatiales</taxon>
        <taxon>Halothiobacillaceae</taxon>
        <taxon>Halothiobacillus</taxon>
    </lineage>
</organism>
<dbReference type="InterPro" id="IPR029787">
    <property type="entry name" value="Nucleotide_cyclase"/>
</dbReference>
<dbReference type="SUPFAM" id="SSF141868">
    <property type="entry name" value="EAL domain-like"/>
    <property type="match status" value="1"/>
</dbReference>
<dbReference type="PROSITE" id="PS50883">
    <property type="entry name" value="EAL"/>
    <property type="match status" value="1"/>
</dbReference>
<dbReference type="RefSeq" id="WP_066099795.1">
    <property type="nucleotide sequence ID" value="NZ_CP016027.1"/>
</dbReference>
<dbReference type="InterPro" id="IPR001633">
    <property type="entry name" value="EAL_dom"/>
</dbReference>
<evidence type="ECO:0008006" key="8">
    <source>
        <dbReference type="Google" id="ProtNLM"/>
    </source>
</evidence>
<dbReference type="KEGG" id="haz:A9404_07625"/>
<evidence type="ECO:0000313" key="7">
    <source>
        <dbReference type="Proteomes" id="UP000078596"/>
    </source>
</evidence>
<evidence type="ECO:0000259" key="4">
    <source>
        <dbReference type="PROSITE" id="PS50883"/>
    </source>
</evidence>
<feature type="domain" description="GGDEF" evidence="5">
    <location>
        <begin position="299"/>
        <end position="433"/>
    </location>
</feature>
<dbReference type="PROSITE" id="PS50110">
    <property type="entry name" value="RESPONSE_REGULATORY"/>
    <property type="match status" value="1"/>
</dbReference>
<dbReference type="Gene3D" id="3.30.70.270">
    <property type="match status" value="1"/>
</dbReference>
<dbReference type="Pfam" id="PF00563">
    <property type="entry name" value="EAL"/>
    <property type="match status" value="1"/>
</dbReference>
<dbReference type="SUPFAM" id="SSF55073">
    <property type="entry name" value="Nucleotide cyclase"/>
    <property type="match status" value="1"/>
</dbReference>
<dbReference type="Pfam" id="PF00990">
    <property type="entry name" value="GGDEF"/>
    <property type="match status" value="1"/>
</dbReference>
<dbReference type="PANTHER" id="PTHR44757:SF2">
    <property type="entry name" value="BIOFILM ARCHITECTURE MAINTENANCE PROTEIN MBAA"/>
    <property type="match status" value="1"/>
</dbReference>
<dbReference type="SUPFAM" id="SSF52172">
    <property type="entry name" value="CheY-like"/>
    <property type="match status" value="1"/>
</dbReference>
<dbReference type="InterPro" id="IPR035919">
    <property type="entry name" value="EAL_sf"/>
</dbReference>
<dbReference type="InterPro" id="IPR000014">
    <property type="entry name" value="PAS"/>
</dbReference>
<dbReference type="InterPro" id="IPR043128">
    <property type="entry name" value="Rev_trsase/Diguanyl_cyclase"/>
</dbReference>
<dbReference type="SUPFAM" id="SSF55785">
    <property type="entry name" value="PYP-like sensor domain (PAS domain)"/>
    <property type="match status" value="1"/>
</dbReference>
<protein>
    <recommendedName>
        <fullName evidence="8">Two-component system response regulator</fullName>
    </recommendedName>
</protein>
<dbReference type="Pfam" id="PF00072">
    <property type="entry name" value="Response_reg"/>
    <property type="match status" value="1"/>
</dbReference>
<evidence type="ECO:0000256" key="1">
    <source>
        <dbReference type="PROSITE-ProRule" id="PRU00169"/>
    </source>
</evidence>
<dbReference type="PROSITE" id="PS50887">
    <property type="entry name" value="GGDEF"/>
    <property type="match status" value="1"/>
</dbReference>
<dbReference type="InterPro" id="IPR011006">
    <property type="entry name" value="CheY-like_superfamily"/>
</dbReference>
<dbReference type="NCBIfam" id="TIGR00254">
    <property type="entry name" value="GGDEF"/>
    <property type="match status" value="1"/>
</dbReference>
<dbReference type="Gene3D" id="3.20.20.450">
    <property type="entry name" value="EAL domain"/>
    <property type="match status" value="1"/>
</dbReference>
<feature type="domain" description="PAS" evidence="3">
    <location>
        <begin position="137"/>
        <end position="189"/>
    </location>
</feature>
<name>A0A191ZHC7_9GAMM</name>
<feature type="domain" description="Response regulatory" evidence="2">
    <location>
        <begin position="10"/>
        <end position="125"/>
    </location>
</feature>
<dbReference type="EMBL" id="CP016027">
    <property type="protein sequence ID" value="ANJ67270.1"/>
    <property type="molecule type" value="Genomic_DNA"/>
</dbReference>
<dbReference type="Gene3D" id="3.30.450.20">
    <property type="entry name" value="PAS domain"/>
    <property type="match status" value="1"/>
</dbReference>
<reference evidence="6 7" key="1">
    <citation type="submission" date="2016-06" db="EMBL/GenBank/DDBJ databases">
        <title>Insight into the functional genes involving in sulfur oxidation in Pearl River water.</title>
        <authorList>
            <person name="Luo J."/>
            <person name="Tan X."/>
            <person name="Lin W."/>
        </authorList>
    </citation>
    <scope>NUCLEOTIDE SEQUENCE [LARGE SCALE GENOMIC DNA]</scope>
    <source>
        <strain evidence="6 7">LS2</strain>
    </source>
</reference>
<evidence type="ECO:0000259" key="3">
    <source>
        <dbReference type="PROSITE" id="PS50112"/>
    </source>
</evidence>
<dbReference type="AlphaFoldDB" id="A0A191ZHC7"/>
<dbReference type="PANTHER" id="PTHR44757">
    <property type="entry name" value="DIGUANYLATE CYCLASE DGCP"/>
    <property type="match status" value="1"/>
</dbReference>
<dbReference type="CDD" id="cd01949">
    <property type="entry name" value="GGDEF"/>
    <property type="match status" value="1"/>
</dbReference>
<evidence type="ECO:0000259" key="5">
    <source>
        <dbReference type="PROSITE" id="PS50887"/>
    </source>
</evidence>
<dbReference type="STRING" id="1860122.A9404_07625"/>
<dbReference type="SMART" id="SM00448">
    <property type="entry name" value="REC"/>
    <property type="match status" value="1"/>
</dbReference>
<dbReference type="SMART" id="SM00091">
    <property type="entry name" value="PAS"/>
    <property type="match status" value="1"/>
</dbReference>
<accession>A0A191ZHC7</accession>
<keyword evidence="1" id="KW-0597">Phosphoprotein</keyword>
<dbReference type="Pfam" id="PF13426">
    <property type="entry name" value="PAS_9"/>
    <property type="match status" value="1"/>
</dbReference>
<feature type="domain" description="EAL" evidence="4">
    <location>
        <begin position="442"/>
        <end position="693"/>
    </location>
</feature>
<dbReference type="SMART" id="SM00052">
    <property type="entry name" value="EAL"/>
    <property type="match status" value="1"/>
</dbReference>
<evidence type="ECO:0000259" key="2">
    <source>
        <dbReference type="PROSITE" id="PS50110"/>
    </source>
</evidence>
<evidence type="ECO:0000313" key="6">
    <source>
        <dbReference type="EMBL" id="ANJ67270.1"/>
    </source>
</evidence>
<sequence length="693" mass="77473">MFTLDNATPRIFIVDDDASQIVLLNETLKSLGQVLFEQDSRAAFDRIRETRPDVVLLDIEMPELNGFEVLEQLKADEQTRHLPVMFITGHDTVEEQLRCLRAGAVDFIVKPLQPEVVAVRVRTHLTLRARERRLNDLYRHARVTLASIGDAVITTNVTGEVTFMNPMAESLTGINLDKAKGRSIEEIMPLRIGENGPLHVNPIRLAIEGRRMVGMALNCQMQRQTGHWVPVEDSAAPLISETDEVIGSVIVFHEMDEARAMMLKMTHTLQYDQLTNLPNRFLFLDYLKTEIARSQKNEEKLGLIALDINQFKLINEELGFDFGDALLQKVAKRIQGQLHQHEVLSRHHSDQFMVMVPETVQPSDLAVLAEAIKDSVMQLAQLHTELNNFSVCLGISVFPDDAADPETLLLHADEAVYRAKHESALGGVCFFSEEMESGFTSRRLCFTRIKSAIANQGVVVLYQPQINPVSGDVEAVEALMRLRDDDGQLVSPVQFIGLAEETRLIIPLGEQMIRIALDQLGRWCDDGLHIRMCINISPVQFLDAHFLAAILKAIEACGVDPKLVELEVTESLMMKHLDSVRSDMQKLRALGVSISIDDFGTGFSSLSYLRELPVDVLKIDKAFVDPLRGDPSDDVLVRTVATLAKSIGVLSVAEGVETEEQARHLKDLGVSLLQGYHFSRPVPADQLNTRYSL</sequence>
<dbReference type="InterPro" id="IPR001789">
    <property type="entry name" value="Sig_transdc_resp-reg_receiver"/>
</dbReference>
<dbReference type="OrthoDB" id="1316910at2"/>
<dbReference type="GO" id="GO:0000160">
    <property type="term" value="P:phosphorelay signal transduction system"/>
    <property type="evidence" value="ECO:0007669"/>
    <property type="project" value="InterPro"/>
</dbReference>
<dbReference type="PROSITE" id="PS50112">
    <property type="entry name" value="PAS"/>
    <property type="match status" value="1"/>
</dbReference>
<dbReference type="Proteomes" id="UP000078596">
    <property type="component" value="Chromosome"/>
</dbReference>
<gene>
    <name evidence="6" type="ORF">A9404_07625</name>
</gene>
<dbReference type="NCBIfam" id="TIGR00229">
    <property type="entry name" value="sensory_box"/>
    <property type="match status" value="1"/>
</dbReference>
<dbReference type="CDD" id="cd00130">
    <property type="entry name" value="PAS"/>
    <property type="match status" value="1"/>
</dbReference>
<proteinExistence type="predicted"/>
<keyword evidence="7" id="KW-1185">Reference proteome</keyword>